<sequence>LTSLWATRHDLIAFEDMDLRGHMQGRFPRATADAGWGLLRQFCEYKEARRSGRYVEVATKGTTQTCSGCGRLHDPPLTLKDRRYSCPCGLRLDRDLNAARNVLARALAAVPGGTGESTPVETGPPPHRKGRRVRSLKREPPRDSEVAR</sequence>
<evidence type="ECO:0000256" key="1">
    <source>
        <dbReference type="ARBA" id="ARBA00023125"/>
    </source>
</evidence>
<dbReference type="AlphaFoldDB" id="T1CX37"/>
<proteinExistence type="predicted"/>
<organism evidence="4">
    <name type="scientific">mine drainage metagenome</name>
    <dbReference type="NCBI Taxonomy" id="410659"/>
    <lineage>
        <taxon>unclassified sequences</taxon>
        <taxon>metagenomes</taxon>
        <taxon>ecological metagenomes</taxon>
    </lineage>
</organism>
<dbReference type="InterPro" id="IPR010095">
    <property type="entry name" value="Cas12f1-like_TNB"/>
</dbReference>
<feature type="region of interest" description="Disordered" evidence="2">
    <location>
        <begin position="110"/>
        <end position="148"/>
    </location>
</feature>
<evidence type="ECO:0000313" key="4">
    <source>
        <dbReference type="EMBL" id="EQD74630.1"/>
    </source>
</evidence>
<gene>
    <name evidence="4" type="ORF">B1B_02559</name>
</gene>
<protein>
    <submittedName>
        <fullName evidence="4">Protein containing Transposase, IS605 OrfB</fullName>
    </submittedName>
</protein>
<dbReference type="EMBL" id="AUZY01001529">
    <property type="protein sequence ID" value="EQD74630.1"/>
    <property type="molecule type" value="Genomic_DNA"/>
</dbReference>
<comment type="caution">
    <text evidence="4">The sequence shown here is derived from an EMBL/GenBank/DDBJ whole genome shotgun (WGS) entry which is preliminary data.</text>
</comment>
<feature type="compositionally biased region" description="Basic and acidic residues" evidence="2">
    <location>
        <begin position="136"/>
        <end position="148"/>
    </location>
</feature>
<name>T1CX37_9ZZZZ</name>
<accession>T1CX37</accession>
<keyword evidence="1" id="KW-0238">DNA-binding</keyword>
<feature type="compositionally biased region" description="Basic residues" evidence="2">
    <location>
        <begin position="126"/>
        <end position="135"/>
    </location>
</feature>
<dbReference type="Pfam" id="PF07282">
    <property type="entry name" value="Cas12f1-like_TNB"/>
    <property type="match status" value="1"/>
</dbReference>
<feature type="domain" description="Cas12f1-like TNB" evidence="3">
    <location>
        <begin position="36"/>
        <end position="102"/>
    </location>
</feature>
<evidence type="ECO:0000259" key="3">
    <source>
        <dbReference type="Pfam" id="PF07282"/>
    </source>
</evidence>
<reference evidence="4" key="1">
    <citation type="submission" date="2013-08" db="EMBL/GenBank/DDBJ databases">
        <authorList>
            <person name="Mendez C."/>
            <person name="Richter M."/>
            <person name="Ferrer M."/>
            <person name="Sanchez J."/>
        </authorList>
    </citation>
    <scope>NUCLEOTIDE SEQUENCE</scope>
</reference>
<feature type="non-terminal residue" evidence="4">
    <location>
        <position position="1"/>
    </location>
</feature>
<reference evidence="4" key="2">
    <citation type="journal article" date="2014" name="ISME J.">
        <title>Microbial stratification in low pH oxic and suboxic macroscopic growths along an acid mine drainage.</title>
        <authorList>
            <person name="Mendez-Garcia C."/>
            <person name="Mesa V."/>
            <person name="Sprenger R.R."/>
            <person name="Richter M."/>
            <person name="Diez M.S."/>
            <person name="Solano J."/>
            <person name="Bargiela R."/>
            <person name="Golyshina O.V."/>
            <person name="Manteca A."/>
            <person name="Ramos J.L."/>
            <person name="Gallego J.R."/>
            <person name="Llorente I."/>
            <person name="Martins Dos Santos V.A."/>
            <person name="Jensen O.N."/>
            <person name="Pelaez A.I."/>
            <person name="Sanchez J."/>
            <person name="Ferrer M."/>
        </authorList>
    </citation>
    <scope>NUCLEOTIDE SEQUENCE</scope>
</reference>
<evidence type="ECO:0000256" key="2">
    <source>
        <dbReference type="SAM" id="MobiDB-lite"/>
    </source>
</evidence>
<dbReference type="GO" id="GO:0003677">
    <property type="term" value="F:DNA binding"/>
    <property type="evidence" value="ECO:0007669"/>
    <property type="project" value="UniProtKB-KW"/>
</dbReference>